<dbReference type="RefSeq" id="WP_121217271.1">
    <property type="nucleotide sequence ID" value="NZ_RBIG01000001.1"/>
</dbReference>
<evidence type="ECO:0000313" key="2">
    <source>
        <dbReference type="Proteomes" id="UP000277424"/>
    </source>
</evidence>
<dbReference type="EMBL" id="RBIG01000001">
    <property type="protein sequence ID" value="RKQ72723.1"/>
    <property type="molecule type" value="Genomic_DNA"/>
</dbReference>
<reference evidence="1 2" key="1">
    <citation type="submission" date="2018-10" db="EMBL/GenBank/DDBJ databases">
        <title>Comparative analysis of microorganisms from saline springs in Andes Mountain Range, Colombia.</title>
        <authorList>
            <person name="Rubin E."/>
        </authorList>
    </citation>
    <scope>NUCLEOTIDE SEQUENCE [LARGE SCALE GENOMIC DNA]</scope>
    <source>
        <strain evidence="1 2">USBA 36</strain>
    </source>
</reference>
<evidence type="ECO:0008006" key="3">
    <source>
        <dbReference type="Google" id="ProtNLM"/>
    </source>
</evidence>
<accession>A0A420WNY4</accession>
<name>A0A420WNY4_9PROT</name>
<dbReference type="OrthoDB" id="7360103at2"/>
<sequence length="159" mass="17575">MLMDAASPFRAVLNHVPDEFDLRTFVKVANSGDGAPHNARPFQFAFDCDGVTYIAQLNDREGEARLSMRALIGILPYSSESVARRHAILEALRAIGVKEETRLLVDPRQRIRLDVELPLEGPPTPSLLIATVALFLARLRDHIGQMSTLSLPDTSDKEA</sequence>
<dbReference type="Proteomes" id="UP000277424">
    <property type="component" value="Unassembled WGS sequence"/>
</dbReference>
<gene>
    <name evidence="1" type="ORF">BCL74_0491</name>
</gene>
<organism evidence="1 2">
    <name type="scientific">Oceanibaculum indicum</name>
    <dbReference type="NCBI Taxonomy" id="526216"/>
    <lineage>
        <taxon>Bacteria</taxon>
        <taxon>Pseudomonadati</taxon>
        <taxon>Pseudomonadota</taxon>
        <taxon>Alphaproteobacteria</taxon>
        <taxon>Rhodospirillales</taxon>
        <taxon>Oceanibaculaceae</taxon>
        <taxon>Oceanibaculum</taxon>
    </lineage>
</organism>
<proteinExistence type="predicted"/>
<dbReference type="AlphaFoldDB" id="A0A420WNY4"/>
<evidence type="ECO:0000313" key="1">
    <source>
        <dbReference type="EMBL" id="RKQ72723.1"/>
    </source>
</evidence>
<protein>
    <recommendedName>
        <fullName evidence="3">Sensory transduction regulator</fullName>
    </recommendedName>
</protein>
<comment type="caution">
    <text evidence="1">The sequence shown here is derived from an EMBL/GenBank/DDBJ whole genome shotgun (WGS) entry which is preliminary data.</text>
</comment>